<evidence type="ECO:0000256" key="1">
    <source>
        <dbReference type="SAM" id="Coils"/>
    </source>
</evidence>
<feature type="domain" description="Rad50/SbcC-type AAA" evidence="3">
    <location>
        <begin position="9"/>
        <end position="220"/>
    </location>
</feature>
<dbReference type="GO" id="GO:0006302">
    <property type="term" value="P:double-strand break repair"/>
    <property type="evidence" value="ECO:0007669"/>
    <property type="project" value="InterPro"/>
</dbReference>
<dbReference type="Pfam" id="PF13558">
    <property type="entry name" value="SbcC_Walker_B"/>
    <property type="match status" value="1"/>
</dbReference>
<reference evidence="4 5" key="1">
    <citation type="submission" date="2017-09" db="EMBL/GenBank/DDBJ databases">
        <authorList>
            <person name="Ehlers B."/>
            <person name="Leendertz F.H."/>
        </authorList>
    </citation>
    <scope>NUCLEOTIDE SEQUENCE [LARGE SCALE GENOMIC DNA]</scope>
    <source>
        <strain evidence="4 5">USBA 140</strain>
    </source>
</reference>
<dbReference type="Proteomes" id="UP000219621">
    <property type="component" value="Unassembled WGS sequence"/>
</dbReference>
<evidence type="ECO:0000256" key="2">
    <source>
        <dbReference type="SAM" id="MobiDB-lite"/>
    </source>
</evidence>
<organism evidence="4 5">
    <name type="scientific">Caenispirillum bisanense</name>
    <dbReference type="NCBI Taxonomy" id="414052"/>
    <lineage>
        <taxon>Bacteria</taxon>
        <taxon>Pseudomonadati</taxon>
        <taxon>Pseudomonadota</taxon>
        <taxon>Alphaproteobacteria</taxon>
        <taxon>Rhodospirillales</taxon>
        <taxon>Novispirillaceae</taxon>
        <taxon>Caenispirillum</taxon>
    </lineage>
</organism>
<dbReference type="GO" id="GO:0004527">
    <property type="term" value="F:exonuclease activity"/>
    <property type="evidence" value="ECO:0007669"/>
    <property type="project" value="UniProtKB-KW"/>
</dbReference>
<keyword evidence="1" id="KW-0175">Coiled coil</keyword>
<gene>
    <name evidence="4" type="ORF">SAMN05421508_101635</name>
</gene>
<dbReference type="InterPro" id="IPR027417">
    <property type="entry name" value="P-loop_NTPase"/>
</dbReference>
<feature type="region of interest" description="Disordered" evidence="2">
    <location>
        <begin position="473"/>
        <end position="494"/>
    </location>
</feature>
<evidence type="ECO:0000313" key="5">
    <source>
        <dbReference type="Proteomes" id="UP000219621"/>
    </source>
</evidence>
<feature type="coiled-coil region" evidence="1">
    <location>
        <begin position="236"/>
        <end position="263"/>
    </location>
</feature>
<keyword evidence="5" id="KW-1185">Reference proteome</keyword>
<keyword evidence="4" id="KW-0269">Exonuclease</keyword>
<dbReference type="GO" id="GO:0016887">
    <property type="term" value="F:ATP hydrolysis activity"/>
    <property type="evidence" value="ECO:0007669"/>
    <property type="project" value="InterPro"/>
</dbReference>
<keyword evidence="4" id="KW-0540">Nuclease</keyword>
<dbReference type="PANTHER" id="PTHR32114:SF2">
    <property type="entry name" value="ABC TRANSPORTER ABCH.3"/>
    <property type="match status" value="1"/>
</dbReference>
<feature type="coiled-coil region" evidence="1">
    <location>
        <begin position="923"/>
        <end position="1003"/>
    </location>
</feature>
<sequence>MRILAIRGRNLTSLAGDFAVDFEDGPLAAAGLFAITGPTGAGKSTLLDCLCLALYDRFPRLENAARVAVGAAGADATMLVTGTDPRTILRHGAAEGFAEVDFVGRDGGRYRARWEVRRARNKADGKLQAQGMSLTCLTTGGQLGGTKTETLAAIGERTGLTFEQFRRSVLLAQGDFDAFLKAKPADRADLLELMTGTEVYGRLSQAAYERHKAERGALDALEMERRALAILSPEDRAEAERLVAEAEAEAKAAQEGLDGLRAQIAWHRETRRLAQAVTEGETALAAAEAAQDEAAPERARLAALRRLHRLRPVVAEADRLEAEAARLSAAATEAGARVERTAAALATAEAARDAARTALAKAEAAFKDAGPQLDAAADLDSRIHTAAEHKERCAAVREKEVAACARAEAAPADHTRARDAAARTAAEARDWLAAHEGHRLLADQTDRWTAALADWAAASAARDAAAAKGAARAASVTDLTARKNKREAQRSERTEALVAAERDLTPVVERLAALDPDALEDRRLAAAGRADAVAALVALARSARDVAERQTALSKRVRTAAAARDAAAEAVAAVGRERPEVDARLSEARRALDLSRAAADEVAARLRGLLRDGDPCPVCGSPDHPLAHTDTAFDGLVREQQARVREFEQQMRLLDDRWRTAAAERDAAAAILDACHGDERRLKAEADRIAADWTEALPRAPLADLPPEPAAADAGVLEAAVAETAQALAAATDELKQAAQLRGEIDRRKAQIDQMRLEIAQHGDTLSTLGESLAKAEAERTAAEQEAARAARAAEAAAAALAAPLAALPGWQERAAADAAAVIAEVEALAAAYAGRRAALTEAEAETQRLAAAIGAAEAEARAARARRDEAGASLDEAAQRLARLTAARAGLFGGEPTQAVRSRLNQARLHAQEHADRTAAACAEVQAARTAAEAAAEDLRRRLRETRDALTAAVAARDAALADAGASLAEARTALAVSDEALTEAEERVRRLDEAVGQARAVLADRRDALARHRETPAPEDDEEALAARALEAEALCETARQRGAEQRARLAHDARQRDKGADLAARIAAQRKTTDLWAALNEVIGSANGDKFRRFAQSLTLDRLLMLANCHLEELTARYVLQRAPGGELDLQVVDREMGDEVRGVGSLSGGERFLVSLALALGLASMSGERSLVESLFIDEGFGALDADSLDVALSALEALQATGRKVGVISHVQAMVDRIGVQIRVAKAGGGRSVVACVQA</sequence>
<dbReference type="AlphaFoldDB" id="A0A286G5E9"/>
<evidence type="ECO:0000259" key="3">
    <source>
        <dbReference type="Pfam" id="PF13476"/>
    </source>
</evidence>
<dbReference type="OrthoDB" id="9795626at2"/>
<name>A0A286G5E9_9PROT</name>
<dbReference type="Pfam" id="PF13476">
    <property type="entry name" value="AAA_23"/>
    <property type="match status" value="1"/>
</dbReference>
<feature type="coiled-coil region" evidence="1">
    <location>
        <begin position="721"/>
        <end position="793"/>
    </location>
</feature>
<dbReference type="EMBL" id="OCNJ01000001">
    <property type="protein sequence ID" value="SOD90715.1"/>
    <property type="molecule type" value="Genomic_DNA"/>
</dbReference>
<feature type="coiled-coil region" evidence="1">
    <location>
        <begin position="317"/>
        <end position="365"/>
    </location>
</feature>
<dbReference type="PANTHER" id="PTHR32114">
    <property type="entry name" value="ABC TRANSPORTER ABCH.3"/>
    <property type="match status" value="1"/>
</dbReference>
<accession>A0A286G5E9</accession>
<feature type="coiled-coil region" evidence="1">
    <location>
        <begin position="840"/>
        <end position="888"/>
    </location>
</feature>
<evidence type="ECO:0000313" key="4">
    <source>
        <dbReference type="EMBL" id="SOD90715.1"/>
    </source>
</evidence>
<proteinExistence type="predicted"/>
<protein>
    <submittedName>
        <fullName evidence="4">Exonuclease SbcC</fullName>
    </submittedName>
</protein>
<dbReference type="SUPFAM" id="SSF52540">
    <property type="entry name" value="P-loop containing nucleoside triphosphate hydrolases"/>
    <property type="match status" value="1"/>
</dbReference>
<dbReference type="RefSeq" id="WP_097277505.1">
    <property type="nucleotide sequence ID" value="NZ_OCNJ01000001.1"/>
</dbReference>
<keyword evidence="4" id="KW-0378">Hydrolase</keyword>
<dbReference type="InterPro" id="IPR038729">
    <property type="entry name" value="Rad50/SbcC_AAA"/>
</dbReference>
<dbReference type="Gene3D" id="3.40.50.300">
    <property type="entry name" value="P-loop containing nucleotide triphosphate hydrolases"/>
    <property type="match status" value="2"/>
</dbReference>